<dbReference type="AlphaFoldDB" id="A0A3N4LBM0"/>
<dbReference type="InParanoid" id="A0A3N4LBM0"/>
<dbReference type="OrthoDB" id="10345569at2759"/>
<name>A0A3N4LBM0_9PEZI</name>
<organism evidence="2 3">
    <name type="scientific">Terfezia boudieri ATCC MYA-4762</name>
    <dbReference type="NCBI Taxonomy" id="1051890"/>
    <lineage>
        <taxon>Eukaryota</taxon>
        <taxon>Fungi</taxon>
        <taxon>Dikarya</taxon>
        <taxon>Ascomycota</taxon>
        <taxon>Pezizomycotina</taxon>
        <taxon>Pezizomycetes</taxon>
        <taxon>Pezizales</taxon>
        <taxon>Pezizaceae</taxon>
        <taxon>Terfezia</taxon>
    </lineage>
</organism>
<keyword evidence="3" id="KW-1185">Reference proteome</keyword>
<evidence type="ECO:0000256" key="1">
    <source>
        <dbReference type="SAM" id="MobiDB-lite"/>
    </source>
</evidence>
<feature type="region of interest" description="Disordered" evidence="1">
    <location>
        <begin position="1"/>
        <end position="38"/>
    </location>
</feature>
<evidence type="ECO:0000313" key="2">
    <source>
        <dbReference type="EMBL" id="RPB18869.1"/>
    </source>
</evidence>
<gene>
    <name evidence="2" type="ORF">L211DRAFT_843165</name>
</gene>
<evidence type="ECO:0000313" key="3">
    <source>
        <dbReference type="Proteomes" id="UP000267821"/>
    </source>
</evidence>
<dbReference type="Proteomes" id="UP000267821">
    <property type="component" value="Unassembled WGS sequence"/>
</dbReference>
<feature type="compositionally biased region" description="Basic and acidic residues" evidence="1">
    <location>
        <begin position="1"/>
        <end position="11"/>
    </location>
</feature>
<dbReference type="EMBL" id="ML121606">
    <property type="protein sequence ID" value="RPB18869.1"/>
    <property type="molecule type" value="Genomic_DNA"/>
</dbReference>
<protein>
    <submittedName>
        <fullName evidence="2">Uncharacterized protein</fullName>
    </submittedName>
</protein>
<sequence length="396" mass="45008">MDENKDSDSKDTTPALLGHGNPSHYSGTHSSAEHSSTHGEVDLVGIITEFRDYMEKVQHRIGGQPHETRSKKLDTLGLLQLVGHITEIMPHRVISDLEDEEHRLEEKIYAMRLRWTTSLQWTMSNTWDAIWQMLPEDTDGILARMQENIYFEAFKPCDVPHLEIYLPWLIISATVLPIAFDFDHCTINFLGDDKIQQCVAHLQKHIIDNTNTTPSDVHNVRAYAMFALRKNPQPFEPERAERIDALARTLHNYQRPLGTIKGLRMEDHLRDVIRHAAETGLELAQFKAYAVVRRNGCRPGDHFGPRLMTAYSIPPRDGMESELVKAGARVAIVLSPLLVQGIHNGCGQRYDVENMEANELSRLILKKGKVVCYIVKEGRDGEKSVEFSMEAAEEVL</sequence>
<proteinExistence type="predicted"/>
<accession>A0A3N4LBM0</accession>
<reference evidence="2 3" key="1">
    <citation type="journal article" date="2018" name="Nat. Ecol. Evol.">
        <title>Pezizomycetes genomes reveal the molecular basis of ectomycorrhizal truffle lifestyle.</title>
        <authorList>
            <person name="Murat C."/>
            <person name="Payen T."/>
            <person name="Noel B."/>
            <person name="Kuo A."/>
            <person name="Morin E."/>
            <person name="Chen J."/>
            <person name="Kohler A."/>
            <person name="Krizsan K."/>
            <person name="Balestrini R."/>
            <person name="Da Silva C."/>
            <person name="Montanini B."/>
            <person name="Hainaut M."/>
            <person name="Levati E."/>
            <person name="Barry K.W."/>
            <person name="Belfiori B."/>
            <person name="Cichocki N."/>
            <person name="Clum A."/>
            <person name="Dockter R.B."/>
            <person name="Fauchery L."/>
            <person name="Guy J."/>
            <person name="Iotti M."/>
            <person name="Le Tacon F."/>
            <person name="Lindquist E.A."/>
            <person name="Lipzen A."/>
            <person name="Malagnac F."/>
            <person name="Mello A."/>
            <person name="Molinier V."/>
            <person name="Miyauchi S."/>
            <person name="Poulain J."/>
            <person name="Riccioni C."/>
            <person name="Rubini A."/>
            <person name="Sitrit Y."/>
            <person name="Splivallo R."/>
            <person name="Traeger S."/>
            <person name="Wang M."/>
            <person name="Zifcakova L."/>
            <person name="Wipf D."/>
            <person name="Zambonelli A."/>
            <person name="Paolocci F."/>
            <person name="Nowrousian M."/>
            <person name="Ottonello S."/>
            <person name="Baldrian P."/>
            <person name="Spatafora J.W."/>
            <person name="Henrissat B."/>
            <person name="Nagy L.G."/>
            <person name="Aury J.M."/>
            <person name="Wincker P."/>
            <person name="Grigoriev I.V."/>
            <person name="Bonfante P."/>
            <person name="Martin F.M."/>
        </authorList>
    </citation>
    <scope>NUCLEOTIDE SEQUENCE [LARGE SCALE GENOMIC DNA]</scope>
    <source>
        <strain evidence="2 3">ATCC MYA-4762</strain>
    </source>
</reference>